<dbReference type="AlphaFoldDB" id="A0A7W7CJ70"/>
<dbReference type="RefSeq" id="WP_185009413.1">
    <property type="nucleotide sequence ID" value="NZ_BAAAUI010000007.1"/>
</dbReference>
<dbReference type="Pfam" id="PF00005">
    <property type="entry name" value="ABC_tran"/>
    <property type="match status" value="1"/>
</dbReference>
<dbReference type="GO" id="GO:0005524">
    <property type="term" value="F:ATP binding"/>
    <property type="evidence" value="ECO:0007669"/>
    <property type="project" value="UniProtKB-KW"/>
</dbReference>
<reference evidence="4 5" key="1">
    <citation type="submission" date="2020-08" db="EMBL/GenBank/DDBJ databases">
        <title>Sequencing the genomes of 1000 actinobacteria strains.</title>
        <authorList>
            <person name="Klenk H.-P."/>
        </authorList>
    </citation>
    <scope>NUCLEOTIDE SEQUENCE [LARGE SCALE GENOMIC DNA]</scope>
    <source>
        <strain evidence="4 5">DSM 44230</strain>
    </source>
</reference>
<gene>
    <name evidence="4" type="ORF">HNR67_008375</name>
</gene>
<evidence type="ECO:0000313" key="4">
    <source>
        <dbReference type="EMBL" id="MBB4682257.1"/>
    </source>
</evidence>
<dbReference type="PANTHER" id="PTHR43335">
    <property type="entry name" value="ABC TRANSPORTER, ATP-BINDING PROTEIN"/>
    <property type="match status" value="1"/>
</dbReference>
<dbReference type="Proteomes" id="UP000533598">
    <property type="component" value="Unassembled WGS sequence"/>
</dbReference>
<evidence type="ECO:0000259" key="3">
    <source>
        <dbReference type="PROSITE" id="PS50893"/>
    </source>
</evidence>
<sequence>MAAEIVIEDLALGRALLGVSLTLALGERFAVHGSSGRVLTELLTGGREPDRGVLRIERGAALVAAEPALFDRLTCREQLAAFAALHRRPPADLLAAVGLTECANIREDRLSTVQRRRLGLACALVPDPGLLVLDADPAELWPVLDPLPQTVLFSTQDPAAAARADRVALLGHGRLLAVDRPATLIEALDAERRLLAPEAPGATLADVLRHLGGREAAP</sequence>
<dbReference type="GO" id="GO:0016887">
    <property type="term" value="F:ATP hydrolysis activity"/>
    <property type="evidence" value="ECO:0007669"/>
    <property type="project" value="InterPro"/>
</dbReference>
<keyword evidence="5" id="KW-1185">Reference proteome</keyword>
<comment type="similarity">
    <text evidence="1">Belongs to the ABC transporter superfamily.</text>
</comment>
<keyword evidence="4" id="KW-0067">ATP-binding</keyword>
<dbReference type="SUPFAM" id="SSF52540">
    <property type="entry name" value="P-loop containing nucleoside triphosphate hydrolases"/>
    <property type="match status" value="1"/>
</dbReference>
<comment type="caution">
    <text evidence="4">The sequence shown here is derived from an EMBL/GenBank/DDBJ whole genome shotgun (WGS) entry which is preliminary data.</text>
</comment>
<dbReference type="PROSITE" id="PS50893">
    <property type="entry name" value="ABC_TRANSPORTER_2"/>
    <property type="match status" value="1"/>
</dbReference>
<dbReference type="EMBL" id="JACHMH010000001">
    <property type="protein sequence ID" value="MBB4682257.1"/>
    <property type="molecule type" value="Genomic_DNA"/>
</dbReference>
<dbReference type="InterPro" id="IPR003439">
    <property type="entry name" value="ABC_transporter-like_ATP-bd"/>
</dbReference>
<feature type="domain" description="ABC transporter" evidence="3">
    <location>
        <begin position="1"/>
        <end position="197"/>
    </location>
</feature>
<dbReference type="Gene3D" id="3.40.50.300">
    <property type="entry name" value="P-loop containing nucleotide triphosphate hydrolases"/>
    <property type="match status" value="1"/>
</dbReference>
<organism evidence="4 5">
    <name type="scientific">Crossiella cryophila</name>
    <dbReference type="NCBI Taxonomy" id="43355"/>
    <lineage>
        <taxon>Bacteria</taxon>
        <taxon>Bacillati</taxon>
        <taxon>Actinomycetota</taxon>
        <taxon>Actinomycetes</taxon>
        <taxon>Pseudonocardiales</taxon>
        <taxon>Pseudonocardiaceae</taxon>
        <taxon>Crossiella</taxon>
    </lineage>
</organism>
<name>A0A7W7CJ70_9PSEU</name>
<proteinExistence type="inferred from homology"/>
<keyword evidence="4" id="KW-0547">Nucleotide-binding</keyword>
<dbReference type="PANTHER" id="PTHR43335:SF4">
    <property type="entry name" value="ABC TRANSPORTER, ATP-BINDING PROTEIN"/>
    <property type="match status" value="1"/>
</dbReference>
<evidence type="ECO:0000256" key="2">
    <source>
        <dbReference type="ARBA" id="ARBA00022448"/>
    </source>
</evidence>
<accession>A0A7W7CJ70</accession>
<protein>
    <submittedName>
        <fullName evidence="4">ABC-2 type transport system ATP-binding protein</fullName>
    </submittedName>
</protein>
<evidence type="ECO:0000313" key="5">
    <source>
        <dbReference type="Proteomes" id="UP000533598"/>
    </source>
</evidence>
<keyword evidence="2" id="KW-0813">Transport</keyword>
<dbReference type="InterPro" id="IPR027417">
    <property type="entry name" value="P-loop_NTPase"/>
</dbReference>
<evidence type="ECO:0000256" key="1">
    <source>
        <dbReference type="ARBA" id="ARBA00005417"/>
    </source>
</evidence>